<sequence length="225" mass="27197">MFLIGSNKSYFNVNKKIFFLILSFFVSITLKSQSYLADDIIKIAENNLRETVGDYFFSYFKFDENSFYQYQDRKGNIKWARLKKGRQTKGKFLNAKQVVFIYKHPDFEYDYVNKRVYVHFDSILNLVEKIDIDRIPKFLLENKKSNWLNRTELNQIIDNQNLKKSARKINLRLEFDSRKKEYYWIVFNTIAIFDCYSDEEILHLDPVTGEILKHFEERQYLTNCN</sequence>
<protein>
    <recommendedName>
        <fullName evidence="3">PepSY domain-containing protein</fullName>
    </recommendedName>
</protein>
<dbReference type="Proteomes" id="UP000184611">
    <property type="component" value="Unassembled WGS sequence"/>
</dbReference>
<accession>A0A1M7ZXU0</accession>
<reference evidence="2" key="1">
    <citation type="submission" date="2016-12" db="EMBL/GenBank/DDBJ databases">
        <authorList>
            <person name="Varghese N."/>
            <person name="Submissions S."/>
        </authorList>
    </citation>
    <scope>NUCLEOTIDE SEQUENCE [LARGE SCALE GENOMIC DNA]</scope>
    <source>
        <strain evidence="2">DSM 18830</strain>
    </source>
</reference>
<evidence type="ECO:0000313" key="1">
    <source>
        <dbReference type="EMBL" id="SHO73689.1"/>
    </source>
</evidence>
<gene>
    <name evidence="1" type="ORF">SAMN05443547_2056</name>
</gene>
<organism evidence="1 2">
    <name type="scientific">Flavobacterium cucumis</name>
    <dbReference type="NCBI Taxonomy" id="416016"/>
    <lineage>
        <taxon>Bacteria</taxon>
        <taxon>Pseudomonadati</taxon>
        <taxon>Bacteroidota</taxon>
        <taxon>Flavobacteriia</taxon>
        <taxon>Flavobacteriales</taxon>
        <taxon>Flavobacteriaceae</taxon>
        <taxon>Flavobacterium</taxon>
    </lineage>
</organism>
<dbReference type="EMBL" id="FRYK01000003">
    <property type="protein sequence ID" value="SHO73689.1"/>
    <property type="molecule type" value="Genomic_DNA"/>
</dbReference>
<name>A0A1M7ZXU0_9FLAO</name>
<evidence type="ECO:0000313" key="2">
    <source>
        <dbReference type="Proteomes" id="UP000184611"/>
    </source>
</evidence>
<dbReference type="STRING" id="416016.SAMN05443547_2056"/>
<evidence type="ECO:0008006" key="3">
    <source>
        <dbReference type="Google" id="ProtNLM"/>
    </source>
</evidence>
<proteinExistence type="predicted"/>
<dbReference type="AlphaFoldDB" id="A0A1M7ZXU0"/>
<keyword evidence="2" id="KW-1185">Reference proteome</keyword>